<organism evidence="1 2">
    <name type="scientific">Brevibacillus choshinensis</name>
    <dbReference type="NCBI Taxonomy" id="54911"/>
    <lineage>
        <taxon>Bacteria</taxon>
        <taxon>Bacillati</taxon>
        <taxon>Bacillota</taxon>
        <taxon>Bacilli</taxon>
        <taxon>Bacillales</taxon>
        <taxon>Paenibacillaceae</taxon>
        <taxon>Brevibacillus</taxon>
    </lineage>
</organism>
<reference evidence="1 2" key="1">
    <citation type="submission" date="2021-01" db="EMBL/GenBank/DDBJ databases">
        <title>Identification of strong promoters based on the transcriptome of Brevibacillus choshinensis.</title>
        <authorList>
            <person name="Yao D."/>
            <person name="Zhang K."/>
            <person name="Wu J."/>
        </authorList>
    </citation>
    <scope>NUCLEOTIDE SEQUENCE [LARGE SCALE GENOMIC DNA]</scope>
    <source>
        <strain evidence="1 2">HPD31-SP3</strain>
    </source>
</reference>
<dbReference type="RefSeq" id="WP_203254649.1">
    <property type="nucleotide sequence ID" value="NZ_CP069127.1"/>
</dbReference>
<keyword evidence="2" id="KW-1185">Reference proteome</keyword>
<evidence type="ECO:0000313" key="2">
    <source>
        <dbReference type="Proteomes" id="UP000596248"/>
    </source>
</evidence>
<name>A0ABX7FG21_BRECH</name>
<evidence type="ECO:0008006" key="3">
    <source>
        <dbReference type="Google" id="ProtNLM"/>
    </source>
</evidence>
<accession>A0ABX7FG21</accession>
<sequence length="55" mass="5930">MIDMVPVFSFSPNLPIPMMKEKGVKMALGTNSAYDTWGPFGNAGFVPQTPAAQLK</sequence>
<dbReference type="EMBL" id="CP069127">
    <property type="protein sequence ID" value="QRG65131.1"/>
    <property type="molecule type" value="Genomic_DNA"/>
</dbReference>
<dbReference type="SUPFAM" id="SSF51556">
    <property type="entry name" value="Metallo-dependent hydrolases"/>
    <property type="match status" value="1"/>
</dbReference>
<evidence type="ECO:0000313" key="1">
    <source>
        <dbReference type="EMBL" id="QRG65131.1"/>
    </source>
</evidence>
<proteinExistence type="predicted"/>
<protein>
    <recommendedName>
        <fullName evidence="3">Amidohydrolase-related domain-containing protein</fullName>
    </recommendedName>
</protein>
<gene>
    <name evidence="1" type="ORF">JNE38_15890</name>
</gene>
<dbReference type="Proteomes" id="UP000596248">
    <property type="component" value="Chromosome"/>
</dbReference>
<dbReference type="InterPro" id="IPR032466">
    <property type="entry name" value="Metal_Hydrolase"/>
</dbReference>